<comment type="cofactor">
    <cofactor evidence="1 12">
        <name>Ca(2+)</name>
        <dbReference type="ChEBI" id="CHEBI:29108"/>
    </cofactor>
</comment>
<keyword evidence="7" id="KW-0325">Glycoprotein</keyword>
<comment type="similarity">
    <text evidence="3 14">Belongs to the glycosyl hydrolase 47 family.</text>
</comment>
<evidence type="ECO:0000256" key="11">
    <source>
        <dbReference type="PIRSR" id="PIRSR601382-1"/>
    </source>
</evidence>
<dbReference type="Gene3D" id="1.50.10.10">
    <property type="match status" value="1"/>
</dbReference>
<feature type="active site" description="Proton donor" evidence="11">
    <location>
        <position position="414"/>
    </location>
</feature>
<dbReference type="SUPFAM" id="SSF48225">
    <property type="entry name" value="Seven-hairpin glycosidases"/>
    <property type="match status" value="1"/>
</dbReference>
<keyword evidence="6 13" id="KW-1015">Disulfide bond</keyword>
<keyword evidence="4" id="KW-0732">Signal</keyword>
<evidence type="ECO:0000313" key="16">
    <source>
        <dbReference type="EMBL" id="KAF2724990.1"/>
    </source>
</evidence>
<feature type="active site" description="Proton donor" evidence="11">
    <location>
        <position position="160"/>
    </location>
</feature>
<evidence type="ECO:0000256" key="1">
    <source>
        <dbReference type="ARBA" id="ARBA00001913"/>
    </source>
</evidence>
<dbReference type="GO" id="GO:0005783">
    <property type="term" value="C:endoplasmic reticulum"/>
    <property type="evidence" value="ECO:0007669"/>
    <property type="project" value="TreeGrafter"/>
</dbReference>
<feature type="region of interest" description="Disordered" evidence="15">
    <location>
        <begin position="24"/>
        <end position="69"/>
    </location>
</feature>
<evidence type="ECO:0000256" key="10">
    <source>
        <dbReference type="ARBA" id="ARBA00048605"/>
    </source>
</evidence>
<evidence type="ECO:0000256" key="9">
    <source>
        <dbReference type="ARBA" id="ARBA00047669"/>
    </source>
</evidence>
<gene>
    <name evidence="16" type="ORF">K431DRAFT_261379</name>
</gene>
<protein>
    <recommendedName>
        <fullName evidence="14">alpha-1,2-Mannosidase</fullName>
        <ecNumber evidence="14">3.2.1.-</ecNumber>
    </recommendedName>
</protein>
<dbReference type="GO" id="GO:0005509">
    <property type="term" value="F:calcium ion binding"/>
    <property type="evidence" value="ECO:0007669"/>
    <property type="project" value="InterPro"/>
</dbReference>
<evidence type="ECO:0000256" key="5">
    <source>
        <dbReference type="ARBA" id="ARBA00022801"/>
    </source>
</evidence>
<evidence type="ECO:0000313" key="17">
    <source>
        <dbReference type="Proteomes" id="UP000799441"/>
    </source>
</evidence>
<comment type="pathway">
    <text evidence="2">Protein modification; protein glycosylation.</text>
</comment>
<dbReference type="GO" id="GO:0005975">
    <property type="term" value="P:carbohydrate metabolic process"/>
    <property type="evidence" value="ECO:0007669"/>
    <property type="project" value="InterPro"/>
</dbReference>
<dbReference type="GO" id="GO:0004571">
    <property type="term" value="F:mannosyl-oligosaccharide 1,2-alpha-mannosidase activity"/>
    <property type="evidence" value="ECO:0007669"/>
    <property type="project" value="UniProtKB-EC"/>
</dbReference>
<keyword evidence="17" id="KW-1185">Reference proteome</keyword>
<evidence type="ECO:0000256" key="12">
    <source>
        <dbReference type="PIRSR" id="PIRSR601382-2"/>
    </source>
</evidence>
<accession>A0A9P4QFQ7</accession>
<evidence type="ECO:0000256" key="8">
    <source>
        <dbReference type="ARBA" id="ARBA00023295"/>
    </source>
</evidence>
<dbReference type="EMBL" id="MU003769">
    <property type="protein sequence ID" value="KAF2724990.1"/>
    <property type="molecule type" value="Genomic_DNA"/>
</dbReference>
<evidence type="ECO:0000256" key="14">
    <source>
        <dbReference type="RuleBase" id="RU361193"/>
    </source>
</evidence>
<dbReference type="Pfam" id="PF01532">
    <property type="entry name" value="Glyco_hydro_47"/>
    <property type="match status" value="1"/>
</dbReference>
<dbReference type="InterPro" id="IPR050749">
    <property type="entry name" value="Glycosyl_Hydrolase_47"/>
</dbReference>
<feature type="disulfide bond" evidence="13">
    <location>
        <begin position="371"/>
        <end position="400"/>
    </location>
</feature>
<feature type="binding site" evidence="12">
    <location>
        <position position="540"/>
    </location>
    <ligand>
        <name>Ca(2+)</name>
        <dbReference type="ChEBI" id="CHEBI:29108"/>
    </ligand>
</feature>
<dbReference type="InterPro" id="IPR012341">
    <property type="entry name" value="6hp_glycosidase-like_sf"/>
</dbReference>
<dbReference type="PRINTS" id="PR00747">
    <property type="entry name" value="GLYHDRLASE47"/>
</dbReference>
<keyword evidence="8 14" id="KW-0326">Glycosidase</keyword>
<dbReference type="Proteomes" id="UP000799441">
    <property type="component" value="Unassembled WGS sequence"/>
</dbReference>
<dbReference type="InterPro" id="IPR036026">
    <property type="entry name" value="Seven-hairpin_glycosidases"/>
</dbReference>
<dbReference type="FunFam" id="1.50.10.10:FF:000047">
    <property type="entry name" value="Mannosyl-oligosaccharide alpha-1,2-mannosidase"/>
    <property type="match status" value="1"/>
</dbReference>
<name>A0A9P4QFQ7_9PEZI</name>
<dbReference type="PANTHER" id="PTHR11742">
    <property type="entry name" value="MANNOSYL-OLIGOSACCHARIDE ALPHA-1,2-MANNOSIDASE-RELATED"/>
    <property type="match status" value="1"/>
</dbReference>
<keyword evidence="5 14" id="KW-0378">Hydrolase</keyword>
<evidence type="ECO:0000256" key="2">
    <source>
        <dbReference type="ARBA" id="ARBA00004922"/>
    </source>
</evidence>
<feature type="active site" evidence="11">
    <location>
        <position position="448"/>
    </location>
</feature>
<sequence>MRYATIIANAAAVQVAVAAPSQLQRRGWGNGGKGSGGWGPGGRHGPPHYSGGGHGHGGHGGPNGNGGESIAEAKYRSEQVREAFQTAWDGYYKYAFPNDELLPLNNSFSNSRNGWGASAFDAIDTAIIMDKPDIVNIILDYIPTVDFSVSKDDELVSLFETTIRYLGGMLSAYDLLRGPYSDFSLDHPENVEKLLEQSQNLANYLSYAFDTPSGVPANNLDFGNRSTDGSSTNGLATIGTLVLEWQRLSDLTGNSTYGELAQKGESYLLNPQPSWAEPWPGLVGTNVDIDTGEFVDAIGGWNGGDDSFYEYLIKMYVYDSDRYSNYRDRWIVAADSTIENLASHPSSRPDLTFLANYENQTLIESQGHLTCFDSGAYILAGLVLDVQKYIDFGLELIHGCEATYNETLTGIGPEGWGWNNSEVPADQQAFFDRAGFYITDGHYLLRPEVVESFYYAYRVTGNRIYQDWSFNAFQNIVKYTRAGSGYAELVDVNAPNGGGHDNFQDSFWFAEVLKYTYIIHQMDSPIQVEDGGVNYFVYNTEAHPFKVAGPPH</sequence>
<evidence type="ECO:0000256" key="13">
    <source>
        <dbReference type="PIRSR" id="PIRSR601382-3"/>
    </source>
</evidence>
<dbReference type="OrthoDB" id="8118055at2759"/>
<keyword evidence="12" id="KW-0479">Metal-binding</keyword>
<proteinExistence type="inferred from homology"/>
<evidence type="ECO:0000256" key="3">
    <source>
        <dbReference type="ARBA" id="ARBA00007658"/>
    </source>
</evidence>
<keyword evidence="12" id="KW-0106">Calcium</keyword>
<dbReference type="EC" id="3.2.1.-" evidence="14"/>
<dbReference type="GO" id="GO:0036503">
    <property type="term" value="P:ERAD pathway"/>
    <property type="evidence" value="ECO:0007669"/>
    <property type="project" value="UniProtKB-ARBA"/>
</dbReference>
<comment type="catalytic activity">
    <reaction evidence="10">
        <text>N(4)-(alpha-D-Man-(1-&gt;2)-alpha-D-Man-(1-&gt;2)-alpha-D-Man-(1-&gt;3)-[alpha-D-Man-(1-&gt;2)-alpha-D-Man-(1-&gt;3)-[alpha-D-Man-(1-&gt;2)-alpha-D-Man-(1-&gt;6)]-alpha-D-Man-(1-&gt;6)]-beta-D-Man-(1-&gt;4)-beta-D-GlcNAc-(1-&gt;4)-beta-D-GlcNAc)-L-asparaginyl-[protein] (N-glucan mannose isomer 9A1,2,3B1,2,3) + 4 H2O = N(4)-(alpha-D-Man-(1-&gt;3)-[alpha-D-Man-(1-&gt;3)-[alpha-D-Man-(1-&gt;6)]-alpha-D-Man-(1-&gt;6)]-beta-D-Man-(1-&gt;4)-beta-D-GlcNAc-(1-&gt;4)-beta-D-GlcNAc)-L-asparaginyl-[protein] (N-glucan mannose isomer 5A1,2) + 4 beta-D-mannose</text>
        <dbReference type="Rhea" id="RHEA:56008"/>
        <dbReference type="Rhea" id="RHEA-COMP:14356"/>
        <dbReference type="Rhea" id="RHEA-COMP:14367"/>
        <dbReference type="ChEBI" id="CHEBI:15377"/>
        <dbReference type="ChEBI" id="CHEBI:28563"/>
        <dbReference type="ChEBI" id="CHEBI:59087"/>
        <dbReference type="ChEBI" id="CHEBI:139493"/>
        <dbReference type="EC" id="3.2.1.113"/>
    </reaction>
</comment>
<evidence type="ECO:0000256" key="15">
    <source>
        <dbReference type="SAM" id="MobiDB-lite"/>
    </source>
</evidence>
<evidence type="ECO:0000256" key="4">
    <source>
        <dbReference type="ARBA" id="ARBA00022729"/>
    </source>
</evidence>
<comment type="caution">
    <text evidence="16">The sequence shown here is derived from an EMBL/GenBank/DDBJ whole genome shotgun (WGS) entry which is preliminary data.</text>
</comment>
<dbReference type="AlphaFoldDB" id="A0A9P4QFQ7"/>
<dbReference type="InterPro" id="IPR001382">
    <property type="entry name" value="Glyco_hydro_47"/>
</dbReference>
<evidence type="ECO:0000256" key="6">
    <source>
        <dbReference type="ARBA" id="ARBA00023157"/>
    </source>
</evidence>
<feature type="active site" evidence="11">
    <location>
        <position position="306"/>
    </location>
</feature>
<reference evidence="16" key="1">
    <citation type="journal article" date="2020" name="Stud. Mycol.">
        <title>101 Dothideomycetes genomes: a test case for predicting lifestyles and emergence of pathogens.</title>
        <authorList>
            <person name="Haridas S."/>
            <person name="Albert R."/>
            <person name="Binder M."/>
            <person name="Bloem J."/>
            <person name="Labutti K."/>
            <person name="Salamov A."/>
            <person name="Andreopoulos B."/>
            <person name="Baker S."/>
            <person name="Barry K."/>
            <person name="Bills G."/>
            <person name="Bluhm B."/>
            <person name="Cannon C."/>
            <person name="Castanera R."/>
            <person name="Culley D."/>
            <person name="Daum C."/>
            <person name="Ezra D."/>
            <person name="Gonzalez J."/>
            <person name="Henrissat B."/>
            <person name="Kuo A."/>
            <person name="Liang C."/>
            <person name="Lipzen A."/>
            <person name="Lutzoni F."/>
            <person name="Magnuson J."/>
            <person name="Mondo S."/>
            <person name="Nolan M."/>
            <person name="Ohm R."/>
            <person name="Pangilinan J."/>
            <person name="Park H.-J."/>
            <person name="Ramirez L."/>
            <person name="Alfaro M."/>
            <person name="Sun H."/>
            <person name="Tritt A."/>
            <person name="Yoshinaga Y."/>
            <person name="Zwiers L.-H."/>
            <person name="Turgeon B."/>
            <person name="Goodwin S."/>
            <person name="Spatafora J."/>
            <person name="Crous P."/>
            <person name="Grigoriev I."/>
        </authorList>
    </citation>
    <scope>NUCLEOTIDE SEQUENCE</scope>
    <source>
        <strain evidence="16">CBS 116435</strain>
    </source>
</reference>
<dbReference type="GO" id="GO:0016020">
    <property type="term" value="C:membrane"/>
    <property type="evidence" value="ECO:0007669"/>
    <property type="project" value="InterPro"/>
</dbReference>
<dbReference type="PANTHER" id="PTHR11742:SF101">
    <property type="entry name" value="MANNOSYL-OLIGOSACCHARIDE ALPHA-1,2-MANNOSIDASE 1B"/>
    <property type="match status" value="1"/>
</dbReference>
<feature type="compositionally biased region" description="Gly residues" evidence="15">
    <location>
        <begin position="28"/>
        <end position="67"/>
    </location>
</feature>
<organism evidence="16 17">
    <name type="scientific">Polychaeton citri CBS 116435</name>
    <dbReference type="NCBI Taxonomy" id="1314669"/>
    <lineage>
        <taxon>Eukaryota</taxon>
        <taxon>Fungi</taxon>
        <taxon>Dikarya</taxon>
        <taxon>Ascomycota</taxon>
        <taxon>Pezizomycotina</taxon>
        <taxon>Dothideomycetes</taxon>
        <taxon>Dothideomycetidae</taxon>
        <taxon>Capnodiales</taxon>
        <taxon>Capnodiaceae</taxon>
        <taxon>Polychaeton</taxon>
    </lineage>
</organism>
<comment type="catalytic activity">
    <reaction evidence="9">
        <text>N(4)-(alpha-D-Man-(1-&gt;2)-alpha-D-Man-(1-&gt;2)-alpha-D-Man-(1-&gt;3)-[alpha-D-Man-(1-&gt;3)-[alpha-D-Man-(1-&gt;2)-alpha-D-Man-(1-&gt;6)]-alpha-D-Man-(1-&gt;6)]-beta-D-Man-(1-&gt;4)-beta-D-GlcNAc-(1-&gt;4)-beta-D-GlcNAc)-L-asparaginyl-[protein] (N-glucan mannose isomer 8A1,2,3B1,3) + 3 H2O = N(4)-(alpha-D-Man-(1-&gt;3)-[alpha-D-Man-(1-&gt;3)-[alpha-D-Man-(1-&gt;6)]-alpha-D-Man-(1-&gt;6)]-beta-D-Man-(1-&gt;4)-beta-D-GlcNAc-(1-&gt;4)-beta-D-GlcNAc)-L-asparaginyl-[protein] (N-glucan mannose isomer 5A1,2) + 3 beta-D-mannose</text>
        <dbReference type="Rhea" id="RHEA:56028"/>
        <dbReference type="Rhea" id="RHEA-COMP:14358"/>
        <dbReference type="Rhea" id="RHEA-COMP:14367"/>
        <dbReference type="ChEBI" id="CHEBI:15377"/>
        <dbReference type="ChEBI" id="CHEBI:28563"/>
        <dbReference type="ChEBI" id="CHEBI:59087"/>
        <dbReference type="ChEBI" id="CHEBI:60628"/>
        <dbReference type="EC" id="3.2.1.113"/>
    </reaction>
</comment>
<evidence type="ECO:0000256" key="7">
    <source>
        <dbReference type="ARBA" id="ARBA00023180"/>
    </source>
</evidence>